<protein>
    <submittedName>
        <fullName evidence="2">Uncharacterized protein</fullName>
    </submittedName>
</protein>
<dbReference type="EMBL" id="JAFJMO010000003">
    <property type="protein sequence ID" value="KAJ8282735.1"/>
    <property type="molecule type" value="Genomic_DNA"/>
</dbReference>
<sequence length="72" mass="7834">MGSMPQFTTVNLEMEGISTSMDTLPPKHVLEIWAILLVILATVVVMTTLLAGPAVGLILYRVRTSPGRHQNC</sequence>
<dbReference type="AlphaFoldDB" id="A0A9Q1I5Q1"/>
<organism evidence="2 3">
    <name type="scientific">Conger conger</name>
    <name type="common">Conger eel</name>
    <name type="synonym">Muraena conger</name>
    <dbReference type="NCBI Taxonomy" id="82655"/>
    <lineage>
        <taxon>Eukaryota</taxon>
        <taxon>Metazoa</taxon>
        <taxon>Chordata</taxon>
        <taxon>Craniata</taxon>
        <taxon>Vertebrata</taxon>
        <taxon>Euteleostomi</taxon>
        <taxon>Actinopterygii</taxon>
        <taxon>Neopterygii</taxon>
        <taxon>Teleostei</taxon>
        <taxon>Anguilliformes</taxon>
        <taxon>Congridae</taxon>
        <taxon>Conger</taxon>
    </lineage>
</organism>
<gene>
    <name evidence="2" type="ORF">COCON_G00052540</name>
</gene>
<reference evidence="2" key="1">
    <citation type="journal article" date="2023" name="Science">
        <title>Genome structures resolve the early diversification of teleost fishes.</title>
        <authorList>
            <person name="Parey E."/>
            <person name="Louis A."/>
            <person name="Montfort J."/>
            <person name="Bouchez O."/>
            <person name="Roques C."/>
            <person name="Iampietro C."/>
            <person name="Lluch J."/>
            <person name="Castinel A."/>
            <person name="Donnadieu C."/>
            <person name="Desvignes T."/>
            <person name="Floi Bucao C."/>
            <person name="Jouanno E."/>
            <person name="Wen M."/>
            <person name="Mejri S."/>
            <person name="Dirks R."/>
            <person name="Jansen H."/>
            <person name="Henkel C."/>
            <person name="Chen W.J."/>
            <person name="Zahm M."/>
            <person name="Cabau C."/>
            <person name="Klopp C."/>
            <person name="Thompson A.W."/>
            <person name="Robinson-Rechavi M."/>
            <person name="Braasch I."/>
            <person name="Lecointre G."/>
            <person name="Bobe J."/>
            <person name="Postlethwait J.H."/>
            <person name="Berthelot C."/>
            <person name="Roest Crollius H."/>
            <person name="Guiguen Y."/>
        </authorList>
    </citation>
    <scope>NUCLEOTIDE SEQUENCE</scope>
    <source>
        <strain evidence="2">Concon-B</strain>
    </source>
</reference>
<dbReference type="InterPro" id="IPR035275">
    <property type="entry name" value="Smim3"/>
</dbReference>
<dbReference type="PANTHER" id="PTHR37859">
    <property type="entry name" value="SMALL INTEGRAL MEMBRANE PROTEIN 3"/>
    <property type="match status" value="1"/>
</dbReference>
<evidence type="ECO:0000256" key="1">
    <source>
        <dbReference type="SAM" id="Phobius"/>
    </source>
</evidence>
<dbReference type="Proteomes" id="UP001152803">
    <property type="component" value="Unassembled WGS sequence"/>
</dbReference>
<proteinExistence type="predicted"/>
<feature type="transmembrane region" description="Helical" evidence="1">
    <location>
        <begin position="32"/>
        <end position="60"/>
    </location>
</feature>
<evidence type="ECO:0000313" key="3">
    <source>
        <dbReference type="Proteomes" id="UP001152803"/>
    </source>
</evidence>
<dbReference type="PANTHER" id="PTHR37859:SF1">
    <property type="entry name" value="SMALL INTEGRAL MEMBRANE PROTEIN 3"/>
    <property type="match status" value="1"/>
</dbReference>
<name>A0A9Q1I5Q1_CONCO</name>
<evidence type="ECO:0000313" key="2">
    <source>
        <dbReference type="EMBL" id="KAJ8282735.1"/>
    </source>
</evidence>
<comment type="caution">
    <text evidence="2">The sequence shown here is derived from an EMBL/GenBank/DDBJ whole genome shotgun (WGS) entry which is preliminary data.</text>
</comment>
<accession>A0A9Q1I5Q1</accession>
<keyword evidence="3" id="KW-1185">Reference proteome</keyword>
<keyword evidence="1" id="KW-1133">Transmembrane helix</keyword>
<keyword evidence="1" id="KW-0472">Membrane</keyword>
<dbReference type="Pfam" id="PF17307">
    <property type="entry name" value="Smim3"/>
    <property type="match status" value="1"/>
</dbReference>
<keyword evidence="1" id="KW-0812">Transmembrane</keyword>